<evidence type="ECO:0000256" key="6">
    <source>
        <dbReference type="SAM" id="MobiDB-lite"/>
    </source>
</evidence>
<dbReference type="SMART" id="SM00382">
    <property type="entry name" value="AAA"/>
    <property type="match status" value="1"/>
</dbReference>
<evidence type="ECO:0000313" key="9">
    <source>
        <dbReference type="Proteomes" id="UP000008022"/>
    </source>
</evidence>
<dbReference type="PANTHER" id="PTHR45644">
    <property type="entry name" value="AAA ATPASE, PUTATIVE (AFU_ORTHOLOGUE AFUA_2G12920)-RELATED-RELATED"/>
    <property type="match status" value="1"/>
</dbReference>
<reference evidence="9" key="1">
    <citation type="submission" date="2013-06" db="EMBL/GenBank/DDBJ databases">
        <authorList>
            <person name="Zhao Q."/>
        </authorList>
    </citation>
    <scope>NUCLEOTIDE SEQUENCE</scope>
    <source>
        <strain evidence="9">cv. W1943</strain>
    </source>
</reference>
<dbReference type="Pfam" id="PF00004">
    <property type="entry name" value="AAA"/>
    <property type="match status" value="1"/>
</dbReference>
<dbReference type="InterPro" id="IPR051701">
    <property type="entry name" value="Mito_OM_Translocase_MSP1"/>
</dbReference>
<feature type="region of interest" description="Disordered" evidence="6">
    <location>
        <begin position="296"/>
        <end position="325"/>
    </location>
</feature>
<dbReference type="Proteomes" id="UP000008022">
    <property type="component" value="Unassembled WGS sequence"/>
</dbReference>
<evidence type="ECO:0000256" key="5">
    <source>
        <dbReference type="ARBA" id="ARBA00023128"/>
    </source>
</evidence>
<keyword evidence="4" id="KW-0067">ATP-binding</keyword>
<dbReference type="SUPFAM" id="SSF52540">
    <property type="entry name" value="P-loop containing nucleoside triphosphate hydrolases"/>
    <property type="match status" value="1"/>
</dbReference>
<organism evidence="8 9">
    <name type="scientific">Oryza rufipogon</name>
    <name type="common">Brownbeard rice</name>
    <name type="synonym">Asian wild rice</name>
    <dbReference type="NCBI Taxonomy" id="4529"/>
    <lineage>
        <taxon>Eukaryota</taxon>
        <taxon>Viridiplantae</taxon>
        <taxon>Streptophyta</taxon>
        <taxon>Embryophyta</taxon>
        <taxon>Tracheophyta</taxon>
        <taxon>Spermatophyta</taxon>
        <taxon>Magnoliopsida</taxon>
        <taxon>Liliopsida</taxon>
        <taxon>Poales</taxon>
        <taxon>Poaceae</taxon>
        <taxon>BOP clade</taxon>
        <taxon>Oryzoideae</taxon>
        <taxon>Oryzeae</taxon>
        <taxon>Oryzinae</taxon>
        <taxon>Oryza</taxon>
    </lineage>
</organism>
<dbReference type="InterPro" id="IPR003960">
    <property type="entry name" value="ATPase_AAA_CS"/>
</dbReference>
<keyword evidence="3" id="KW-0472">Membrane</keyword>
<dbReference type="Pfam" id="PF17862">
    <property type="entry name" value="AAA_lid_3"/>
    <property type="match status" value="1"/>
</dbReference>
<keyword evidence="3" id="KW-1000">Mitochondrion outer membrane</keyword>
<dbReference type="Gene3D" id="1.10.8.60">
    <property type="match status" value="1"/>
</dbReference>
<feature type="compositionally biased region" description="Acidic residues" evidence="6">
    <location>
        <begin position="220"/>
        <end position="251"/>
    </location>
</feature>
<reference evidence="8" key="2">
    <citation type="submission" date="2015-06" db="UniProtKB">
        <authorList>
            <consortium name="EnsemblPlants"/>
        </authorList>
    </citation>
    <scope>IDENTIFICATION</scope>
</reference>
<evidence type="ECO:0000256" key="3">
    <source>
        <dbReference type="ARBA" id="ARBA00022787"/>
    </source>
</evidence>
<evidence type="ECO:0000313" key="8">
    <source>
        <dbReference type="EnsemblPlants" id="ORUFI02G34230.1"/>
    </source>
</evidence>
<evidence type="ECO:0000256" key="2">
    <source>
        <dbReference type="ARBA" id="ARBA00022741"/>
    </source>
</evidence>
<dbReference type="Gene3D" id="3.40.50.300">
    <property type="entry name" value="P-loop containing nucleotide triphosphate hydrolases"/>
    <property type="match status" value="2"/>
</dbReference>
<dbReference type="InterPro" id="IPR003593">
    <property type="entry name" value="AAA+_ATPase"/>
</dbReference>
<dbReference type="InterPro" id="IPR027417">
    <property type="entry name" value="P-loop_NTPase"/>
</dbReference>
<dbReference type="EnsemblPlants" id="ORUFI02G34230.1">
    <property type="protein sequence ID" value="ORUFI02G34230.1"/>
    <property type="gene ID" value="ORUFI02G34230"/>
</dbReference>
<dbReference type="GO" id="GO:0016887">
    <property type="term" value="F:ATP hydrolysis activity"/>
    <property type="evidence" value="ECO:0007669"/>
    <property type="project" value="InterPro"/>
</dbReference>
<dbReference type="GO" id="GO:0005741">
    <property type="term" value="C:mitochondrial outer membrane"/>
    <property type="evidence" value="ECO:0007669"/>
    <property type="project" value="UniProtKB-SubCell"/>
</dbReference>
<protein>
    <recommendedName>
        <fullName evidence="7">AAA+ ATPase domain-containing protein</fullName>
    </recommendedName>
</protein>
<proteinExistence type="predicted"/>
<name>A0A0E0NKZ7_ORYRU</name>
<dbReference type="AlphaFoldDB" id="A0A0E0NKZ7"/>
<dbReference type="OMA" id="RFLTDCK"/>
<feature type="region of interest" description="Disordered" evidence="6">
    <location>
        <begin position="219"/>
        <end position="268"/>
    </location>
</feature>
<sequence>MYYAMRLRCLLTRPPVSLAISASAGGGEGCFARRFGAAVAPRPWGAGRRLCRFYGSSKGGVGSAEARSAAAAEGSSGRCSEQEHAKLGERDQQEWLSGERFLTDCKRRESPFLTRRERFRNEFMRRVVPWEKGNLTWQNFPYYVNENARRLLRECTASHLRHNGVTSEYGSRLQSSGGRILLQSLPGTELYRERLVRALAHELQVPLLVLDSSVLAPYDYGDDYSESDEEDEHDESEDEESDIEDEGDEDWTSNGEAKTDESDDEDALKSVEELKKSVDRLRKLVPCTLEEFAKRVAGAEEGTTSESSESPESSEEDKRPYQRGDRVKYVGSSEAFEADQRTLSKGQRGEVYEINGDQVAVIFDPLAEKLHDGDNDATSKEENTEASIYWDIVHDHDTESEDWHIAIEALCEVLPSLQPAIVYFPDSSQWLSRAVPKSNRREFIQKVEEMFDKLTGPVVMICGQNILEAEPKDKDKEPPALMFHNLSRLSSLPSSLKRLVGGRPKYSRSSGISKLFTNSLIVPLPEEDEQRRIFNNQIEEDRKIIISRHNLVELHKVLQEHELSCVELLHVKSDGVVLTRQKAEKVVGWARSHYLSSAVLPNIKGDRLIIPRESLDVAIERLKEQGIKTKRPSQNIKNLAKDEYERNFISAVVPPDEIGVKFDDIGALEDVKRTLDELVTLPMRRPELFSHGNLLRNGDVTLTQVVLRWPVAISGENEIVKKCLPCKGVLLFGPPGTGKTLLAKALATEAGANFISITGSTLTSKWFGDAEKLTKALFSFASRLAPVIIFVDEVDSLLGARGGAFEHEATRRMRNEFMAAWDGLRSKESQRILILGATNRPFDLDDAVIRRLPRRIYVDLPDAQNRMKILKILLAKENLESDFRFDELANSTEGYSGSDLKNLCIASAYRPVHELLEEEKKGGPCSQNTGLRPLRLDDFIQAKAKVSPSVSYDATSMNELRKWNEQYGEGGSRTRSPFGFGN</sequence>
<dbReference type="Gramene" id="ORUFI02G34230.1">
    <property type="protein sequence ID" value="ORUFI02G34230.1"/>
    <property type="gene ID" value="ORUFI02G34230"/>
</dbReference>
<dbReference type="PROSITE" id="PS00674">
    <property type="entry name" value="AAA"/>
    <property type="match status" value="1"/>
</dbReference>
<evidence type="ECO:0000259" key="7">
    <source>
        <dbReference type="SMART" id="SM00382"/>
    </source>
</evidence>
<dbReference type="eggNOG" id="KOG0737">
    <property type="taxonomic scope" value="Eukaryota"/>
</dbReference>
<evidence type="ECO:0000256" key="4">
    <source>
        <dbReference type="ARBA" id="ARBA00022840"/>
    </source>
</evidence>
<dbReference type="STRING" id="4529.A0A0E0NKZ7"/>
<keyword evidence="5" id="KW-0496">Mitochondrion</keyword>
<dbReference type="InterPro" id="IPR041569">
    <property type="entry name" value="AAA_lid_3"/>
</dbReference>
<accession>A0A0E0NKZ7</accession>
<dbReference type="Pfam" id="PF24933">
    <property type="entry name" value="DUF7751"/>
    <property type="match status" value="1"/>
</dbReference>
<dbReference type="GO" id="GO:0005524">
    <property type="term" value="F:ATP binding"/>
    <property type="evidence" value="ECO:0007669"/>
    <property type="project" value="UniProtKB-KW"/>
</dbReference>
<dbReference type="InterPro" id="IPR056653">
    <property type="entry name" value="DUF7751"/>
</dbReference>
<feature type="compositionally biased region" description="Low complexity" evidence="6">
    <location>
        <begin position="300"/>
        <end position="311"/>
    </location>
</feature>
<feature type="compositionally biased region" description="Basic and acidic residues" evidence="6">
    <location>
        <begin position="316"/>
        <end position="325"/>
    </location>
</feature>
<keyword evidence="2" id="KW-0547">Nucleotide-binding</keyword>
<dbReference type="InterPro" id="IPR003959">
    <property type="entry name" value="ATPase_AAA_core"/>
</dbReference>
<keyword evidence="9" id="KW-1185">Reference proteome</keyword>
<feature type="domain" description="AAA+ ATPase" evidence="7">
    <location>
        <begin position="725"/>
        <end position="862"/>
    </location>
</feature>
<comment type="subcellular location">
    <subcellularLocation>
        <location evidence="1">Mitochondrion outer membrane</location>
        <topology evidence="1">Single-pass membrane protein</topology>
    </subcellularLocation>
</comment>
<dbReference type="PANTHER" id="PTHR45644:SF56">
    <property type="entry name" value="AAA ATPASE, PUTATIVE (AFU_ORTHOLOGUE AFUA_2G12920)-RELATED"/>
    <property type="match status" value="1"/>
</dbReference>
<evidence type="ECO:0000256" key="1">
    <source>
        <dbReference type="ARBA" id="ARBA00004572"/>
    </source>
</evidence>